<evidence type="ECO:0000313" key="1">
    <source>
        <dbReference type="EMBL" id="GER56250.1"/>
    </source>
</evidence>
<protein>
    <submittedName>
        <fullName evidence="1">50S ribosomal protein L17</fullName>
    </submittedName>
</protein>
<reference evidence="2" key="1">
    <citation type="journal article" date="2019" name="Curr. Biol.">
        <title>Genome Sequence of Striga asiatica Provides Insight into the Evolution of Plant Parasitism.</title>
        <authorList>
            <person name="Yoshida S."/>
            <person name="Kim S."/>
            <person name="Wafula E.K."/>
            <person name="Tanskanen J."/>
            <person name="Kim Y.M."/>
            <person name="Honaas L."/>
            <person name="Yang Z."/>
            <person name="Spallek T."/>
            <person name="Conn C.E."/>
            <person name="Ichihashi Y."/>
            <person name="Cheong K."/>
            <person name="Cui S."/>
            <person name="Der J.P."/>
            <person name="Gundlach H."/>
            <person name="Jiao Y."/>
            <person name="Hori C."/>
            <person name="Ishida J.K."/>
            <person name="Kasahara H."/>
            <person name="Kiba T."/>
            <person name="Kim M.S."/>
            <person name="Koo N."/>
            <person name="Laohavisit A."/>
            <person name="Lee Y.H."/>
            <person name="Lumba S."/>
            <person name="McCourt P."/>
            <person name="Mortimer J.C."/>
            <person name="Mutuku J.M."/>
            <person name="Nomura T."/>
            <person name="Sasaki-Sekimoto Y."/>
            <person name="Seto Y."/>
            <person name="Wang Y."/>
            <person name="Wakatake T."/>
            <person name="Sakakibara H."/>
            <person name="Demura T."/>
            <person name="Yamaguchi S."/>
            <person name="Yoneyama K."/>
            <person name="Manabe R.I."/>
            <person name="Nelson D.C."/>
            <person name="Schulman A.H."/>
            <person name="Timko M.P."/>
            <person name="dePamphilis C.W."/>
            <person name="Choi D."/>
            <person name="Shirasu K."/>
        </authorList>
    </citation>
    <scope>NUCLEOTIDE SEQUENCE [LARGE SCALE GENOMIC DNA]</scope>
    <source>
        <strain evidence="2">cv. UVA1</strain>
    </source>
</reference>
<accession>A0A5A7RGF7</accession>
<gene>
    <name evidence="1" type="ORF">STAS_33970</name>
</gene>
<organism evidence="1 2">
    <name type="scientific">Striga asiatica</name>
    <name type="common">Asiatic witchweed</name>
    <name type="synonym">Buchnera asiatica</name>
    <dbReference type="NCBI Taxonomy" id="4170"/>
    <lineage>
        <taxon>Eukaryota</taxon>
        <taxon>Viridiplantae</taxon>
        <taxon>Streptophyta</taxon>
        <taxon>Embryophyta</taxon>
        <taxon>Tracheophyta</taxon>
        <taxon>Spermatophyta</taxon>
        <taxon>Magnoliopsida</taxon>
        <taxon>eudicotyledons</taxon>
        <taxon>Gunneridae</taxon>
        <taxon>Pentapetalae</taxon>
        <taxon>asterids</taxon>
        <taxon>lamiids</taxon>
        <taxon>Lamiales</taxon>
        <taxon>Orobanchaceae</taxon>
        <taxon>Buchnereae</taxon>
        <taxon>Striga</taxon>
    </lineage>
</organism>
<keyword evidence="1" id="KW-0687">Ribonucleoprotein</keyword>
<proteinExistence type="predicted"/>
<keyword evidence="1" id="KW-0689">Ribosomal protein</keyword>
<sequence>MSSFLFIDNIKDPVRRYIFILSQRPPHTHTHTHTHSHTNDIIYNARTNLCLKVQTLHKLHIPTSPICAAIRRKNVRVSNAFTIVPAILSTVTWAKARITVMNRLRTIESRKKSSPTGKRLAFVPASGLFPHLAPCLKNRPLGFITIAETGHHQITPANVAYIPIIIHPPS</sequence>
<name>A0A5A7RGF7_STRAF</name>
<comment type="caution">
    <text evidence="1">The sequence shown here is derived from an EMBL/GenBank/DDBJ whole genome shotgun (WGS) entry which is preliminary data.</text>
</comment>
<dbReference type="EMBL" id="BKCP01012625">
    <property type="protein sequence ID" value="GER56250.1"/>
    <property type="molecule type" value="Genomic_DNA"/>
</dbReference>
<keyword evidence="2" id="KW-1185">Reference proteome</keyword>
<dbReference type="Proteomes" id="UP000325081">
    <property type="component" value="Unassembled WGS sequence"/>
</dbReference>
<dbReference type="AlphaFoldDB" id="A0A5A7RGF7"/>
<dbReference type="GO" id="GO:0005840">
    <property type="term" value="C:ribosome"/>
    <property type="evidence" value="ECO:0007669"/>
    <property type="project" value="UniProtKB-KW"/>
</dbReference>
<evidence type="ECO:0000313" key="2">
    <source>
        <dbReference type="Proteomes" id="UP000325081"/>
    </source>
</evidence>